<feature type="domain" description="LIM zinc-binding" evidence="8">
    <location>
        <begin position="284"/>
        <end position="343"/>
    </location>
</feature>
<feature type="region of interest" description="Disordered" evidence="7">
    <location>
        <begin position="252"/>
        <end position="274"/>
    </location>
</feature>
<evidence type="ECO:0000259" key="8">
    <source>
        <dbReference type="PROSITE" id="PS50023"/>
    </source>
</evidence>
<keyword evidence="10" id="KW-1185">Reference proteome</keyword>
<keyword evidence="3 6" id="KW-0479">Metal-binding</keyword>
<dbReference type="GO" id="GO:0030018">
    <property type="term" value="C:Z disc"/>
    <property type="evidence" value="ECO:0007669"/>
    <property type="project" value="UniProtKB-SubCell"/>
</dbReference>
<evidence type="ECO:0000256" key="5">
    <source>
        <dbReference type="ARBA" id="ARBA00023038"/>
    </source>
</evidence>
<dbReference type="GO" id="GO:0007507">
    <property type="term" value="P:heart development"/>
    <property type="evidence" value="ECO:0007669"/>
    <property type="project" value="TreeGrafter"/>
</dbReference>
<feature type="region of interest" description="Disordered" evidence="7">
    <location>
        <begin position="158"/>
        <end position="186"/>
    </location>
</feature>
<evidence type="ECO:0000313" key="14">
    <source>
        <dbReference type="RefSeq" id="XP_032825024.1"/>
    </source>
</evidence>
<dbReference type="PROSITE" id="PS50106">
    <property type="entry name" value="PDZ"/>
    <property type="match status" value="1"/>
</dbReference>
<dbReference type="SMART" id="SM00735">
    <property type="entry name" value="ZM"/>
    <property type="match status" value="1"/>
</dbReference>
<dbReference type="PROSITE" id="PS50023">
    <property type="entry name" value="LIM_DOMAIN_2"/>
    <property type="match status" value="1"/>
</dbReference>
<dbReference type="Gene3D" id="2.10.110.10">
    <property type="entry name" value="Cysteine Rich Protein"/>
    <property type="match status" value="1"/>
</dbReference>
<dbReference type="GO" id="GO:0046872">
    <property type="term" value="F:metal ion binding"/>
    <property type="evidence" value="ECO:0007669"/>
    <property type="project" value="UniProtKB-KW"/>
</dbReference>
<dbReference type="InterPro" id="IPR050604">
    <property type="entry name" value="PDZ-LIM_domain"/>
</dbReference>
<evidence type="ECO:0000256" key="1">
    <source>
        <dbReference type="ARBA" id="ARBA00004216"/>
    </source>
</evidence>
<dbReference type="GO" id="GO:0005912">
    <property type="term" value="C:adherens junction"/>
    <property type="evidence" value="ECO:0007669"/>
    <property type="project" value="TreeGrafter"/>
</dbReference>
<proteinExistence type="predicted"/>
<dbReference type="Pfam" id="PF15936">
    <property type="entry name" value="DUF4749"/>
    <property type="match status" value="2"/>
</dbReference>
<feature type="compositionally biased region" description="Pro residues" evidence="7">
    <location>
        <begin position="170"/>
        <end position="184"/>
    </location>
</feature>
<dbReference type="InterPro" id="IPR006643">
    <property type="entry name" value="Zasp-like_motif"/>
</dbReference>
<dbReference type="FunFam" id="2.30.42.10:FF:000055">
    <property type="entry name" value="PDZ and LIM domain protein 3"/>
    <property type="match status" value="1"/>
</dbReference>
<dbReference type="CDD" id="cd06753">
    <property type="entry name" value="PDZ_PDLIM-like"/>
    <property type="match status" value="1"/>
</dbReference>
<dbReference type="Gene3D" id="2.30.42.10">
    <property type="match status" value="1"/>
</dbReference>
<name>A0AAJ7X8C1_PETMA</name>
<dbReference type="InterPro" id="IPR001781">
    <property type="entry name" value="Znf_LIM"/>
</dbReference>
<dbReference type="Pfam" id="PF00412">
    <property type="entry name" value="LIM"/>
    <property type="match status" value="1"/>
</dbReference>
<dbReference type="PANTHER" id="PTHR24214">
    <property type="entry name" value="PDZ AND LIM DOMAIN PROTEIN ZASP"/>
    <property type="match status" value="1"/>
</dbReference>
<evidence type="ECO:0000313" key="13">
    <source>
        <dbReference type="RefSeq" id="XP_032825023.1"/>
    </source>
</evidence>
<dbReference type="GO" id="GO:0031941">
    <property type="term" value="C:filamentous actin"/>
    <property type="evidence" value="ECO:0007669"/>
    <property type="project" value="TreeGrafter"/>
</dbReference>
<dbReference type="SUPFAM" id="SSF50156">
    <property type="entry name" value="PDZ domain-like"/>
    <property type="match status" value="1"/>
</dbReference>
<evidence type="ECO:0000259" key="9">
    <source>
        <dbReference type="PROSITE" id="PS50106"/>
    </source>
</evidence>
<evidence type="ECO:0000313" key="15">
    <source>
        <dbReference type="RefSeq" id="XP_032825025.1"/>
    </source>
</evidence>
<keyword evidence="5 6" id="KW-0440">LIM domain</keyword>
<dbReference type="KEGG" id="pmrn:116950939"/>
<protein>
    <submittedName>
        <fullName evidence="11 12">PDZ and LIM domain protein 3-like</fullName>
    </submittedName>
</protein>
<accession>A0AAJ7X8C1</accession>
<feature type="domain" description="PDZ" evidence="9">
    <location>
        <begin position="1"/>
        <end position="84"/>
    </location>
</feature>
<evidence type="ECO:0000313" key="16">
    <source>
        <dbReference type="RefSeq" id="XP_032825026.1"/>
    </source>
</evidence>
<dbReference type="Pfam" id="PF00595">
    <property type="entry name" value="PDZ"/>
    <property type="match status" value="1"/>
</dbReference>
<sequence length="356" mass="38727">MTMQVRLTGSAPWGFRLVGGKDFSQPLTISRITPGSKAALAGMVAGDVILSIEGSDADDLTHLEAQNKIKACGDDLTLNIRRQETKLWSPNVQDEEGRVHPFKVNLEAEQQDSRQIGSGYNRRARPFIAHSDVEAAKQIVNAQYNTPLHLYSNDNLQHTVQGQFGGSPEPELPSSPPPRSPMPRTPTINEAQRAVATAAAAVGAARRAGSGSSGGEVDTESDVYKMLLDITEVESQPKQSTSFRFLQDMLEYNGDKPERPTGTRTVRAPNNKLGPISPPAQKLPICGRCDAGIVGTVVKVRDQLRHPECFVCADCGACLKQKGYFFVEGDMYCEVHARARVKPPEGYEVVAVFPNN</sequence>
<organism evidence="10 11">
    <name type="scientific">Petromyzon marinus</name>
    <name type="common">Sea lamprey</name>
    <dbReference type="NCBI Taxonomy" id="7757"/>
    <lineage>
        <taxon>Eukaryota</taxon>
        <taxon>Metazoa</taxon>
        <taxon>Chordata</taxon>
        <taxon>Craniata</taxon>
        <taxon>Vertebrata</taxon>
        <taxon>Cyclostomata</taxon>
        <taxon>Hyperoartia</taxon>
        <taxon>Petromyzontiformes</taxon>
        <taxon>Petromyzontidae</taxon>
        <taxon>Petromyzon</taxon>
    </lineage>
</organism>
<evidence type="ECO:0000256" key="4">
    <source>
        <dbReference type="ARBA" id="ARBA00022833"/>
    </source>
</evidence>
<dbReference type="RefSeq" id="XP_032825025.1">
    <property type="nucleotide sequence ID" value="XM_032969134.1"/>
</dbReference>
<gene>
    <name evidence="11 12 13 14 15 16" type="primary">LOC116950939</name>
</gene>
<evidence type="ECO:0000313" key="12">
    <source>
        <dbReference type="RefSeq" id="XP_032825022.1"/>
    </source>
</evidence>
<dbReference type="InterPro" id="IPR036034">
    <property type="entry name" value="PDZ_sf"/>
</dbReference>
<dbReference type="RefSeq" id="XP_032825024.1">
    <property type="nucleotide sequence ID" value="XM_032969133.1"/>
</dbReference>
<dbReference type="Proteomes" id="UP001318040">
    <property type="component" value="Chromosome 41"/>
</dbReference>
<dbReference type="GO" id="GO:0061061">
    <property type="term" value="P:muscle structure development"/>
    <property type="evidence" value="ECO:0007669"/>
    <property type="project" value="TreeGrafter"/>
</dbReference>
<evidence type="ECO:0000313" key="10">
    <source>
        <dbReference type="Proteomes" id="UP001318040"/>
    </source>
</evidence>
<evidence type="ECO:0000313" key="11">
    <source>
        <dbReference type="RefSeq" id="XP_032825021.1"/>
    </source>
</evidence>
<evidence type="ECO:0000256" key="6">
    <source>
        <dbReference type="PROSITE-ProRule" id="PRU00125"/>
    </source>
</evidence>
<dbReference type="GO" id="GO:0030036">
    <property type="term" value="P:actin cytoskeleton organization"/>
    <property type="evidence" value="ECO:0007669"/>
    <property type="project" value="TreeGrafter"/>
</dbReference>
<dbReference type="PROSITE" id="PS00478">
    <property type="entry name" value="LIM_DOMAIN_1"/>
    <property type="match status" value="1"/>
</dbReference>
<dbReference type="FunFam" id="2.10.110.10:FF:000026">
    <property type="entry name" value="PDZ and LIM domain protein 3"/>
    <property type="match status" value="1"/>
</dbReference>
<dbReference type="PANTHER" id="PTHR24214:SF61">
    <property type="entry name" value="PDZ AND LIM DOMAIN PROTEIN 3-LIKE"/>
    <property type="match status" value="1"/>
</dbReference>
<dbReference type="SMART" id="SM00132">
    <property type="entry name" value="LIM"/>
    <property type="match status" value="1"/>
</dbReference>
<dbReference type="RefSeq" id="XP_032825023.1">
    <property type="nucleotide sequence ID" value="XM_032969132.1"/>
</dbReference>
<dbReference type="RefSeq" id="XP_032825021.1">
    <property type="nucleotide sequence ID" value="XM_032969130.1"/>
</dbReference>
<dbReference type="GO" id="GO:0001725">
    <property type="term" value="C:stress fiber"/>
    <property type="evidence" value="ECO:0007669"/>
    <property type="project" value="TreeGrafter"/>
</dbReference>
<dbReference type="GO" id="GO:0003779">
    <property type="term" value="F:actin binding"/>
    <property type="evidence" value="ECO:0007669"/>
    <property type="project" value="TreeGrafter"/>
</dbReference>
<dbReference type="RefSeq" id="XP_032825026.1">
    <property type="nucleotide sequence ID" value="XM_032969135.1"/>
</dbReference>
<comment type="subcellular location">
    <subcellularLocation>
        <location evidence="1">Cytoplasm</location>
        <location evidence="1">Myofibril</location>
        <location evidence="1">Sarcomere</location>
        <location evidence="1">Z line</location>
    </subcellularLocation>
</comment>
<dbReference type="AlphaFoldDB" id="A0AAJ7X8C1"/>
<dbReference type="SMART" id="SM00228">
    <property type="entry name" value="PDZ"/>
    <property type="match status" value="1"/>
</dbReference>
<keyword evidence="4 6" id="KW-0862">Zinc</keyword>
<evidence type="ECO:0000256" key="3">
    <source>
        <dbReference type="ARBA" id="ARBA00022723"/>
    </source>
</evidence>
<evidence type="ECO:0000256" key="7">
    <source>
        <dbReference type="SAM" id="MobiDB-lite"/>
    </source>
</evidence>
<reference evidence="11 12" key="1">
    <citation type="submission" date="2025-04" db="UniProtKB">
        <authorList>
            <consortium name="RefSeq"/>
        </authorList>
    </citation>
    <scope>IDENTIFICATION</scope>
    <source>
        <tissue evidence="11 12">Sperm</tissue>
    </source>
</reference>
<dbReference type="InterPro" id="IPR031847">
    <property type="entry name" value="PDLI1-4/Zasp-like_mid"/>
</dbReference>
<keyword evidence="2" id="KW-0963">Cytoplasm</keyword>
<dbReference type="InterPro" id="IPR001478">
    <property type="entry name" value="PDZ"/>
</dbReference>
<dbReference type="GO" id="GO:0051371">
    <property type="term" value="F:muscle alpha-actinin binding"/>
    <property type="evidence" value="ECO:0007669"/>
    <property type="project" value="TreeGrafter"/>
</dbReference>
<evidence type="ECO:0000256" key="2">
    <source>
        <dbReference type="ARBA" id="ARBA00022490"/>
    </source>
</evidence>
<dbReference type="RefSeq" id="XP_032825022.1">
    <property type="nucleotide sequence ID" value="XM_032969131.1"/>
</dbReference>
<dbReference type="SUPFAM" id="SSF57716">
    <property type="entry name" value="Glucocorticoid receptor-like (DNA-binding domain)"/>
    <property type="match status" value="2"/>
</dbReference>
<dbReference type="GeneID" id="116950939"/>